<accession>A0AAF0ED87</accession>
<feature type="compositionally biased region" description="Polar residues" evidence="6">
    <location>
        <begin position="245"/>
        <end position="264"/>
    </location>
</feature>
<comment type="subcellular location">
    <subcellularLocation>
        <location evidence="1">Cytoplasm</location>
        <location evidence="1">Cytoskeleton</location>
        <location evidence="1">Spindle</location>
    </subcellularLocation>
</comment>
<keyword evidence="4" id="KW-0493">Microtubule</keyword>
<dbReference type="Pfam" id="PF12348">
    <property type="entry name" value="CLASP_N"/>
    <property type="match status" value="1"/>
</dbReference>
<feature type="compositionally biased region" description="Polar residues" evidence="6">
    <location>
        <begin position="396"/>
        <end position="410"/>
    </location>
</feature>
<dbReference type="GO" id="GO:0090307">
    <property type="term" value="P:mitotic spindle assembly"/>
    <property type="evidence" value="ECO:0007669"/>
    <property type="project" value="TreeGrafter"/>
</dbReference>
<organism evidence="8 9">
    <name type="scientific">Malassezia equina</name>
    <dbReference type="NCBI Taxonomy" id="1381935"/>
    <lineage>
        <taxon>Eukaryota</taxon>
        <taxon>Fungi</taxon>
        <taxon>Dikarya</taxon>
        <taxon>Basidiomycota</taxon>
        <taxon>Ustilaginomycotina</taxon>
        <taxon>Malasseziomycetes</taxon>
        <taxon>Malasseziales</taxon>
        <taxon>Malasseziaceae</taxon>
        <taxon>Malassezia</taxon>
    </lineage>
</organism>
<dbReference type="GO" id="GO:0005876">
    <property type="term" value="C:spindle microtubule"/>
    <property type="evidence" value="ECO:0007669"/>
    <property type="project" value="TreeGrafter"/>
</dbReference>
<feature type="compositionally biased region" description="Polar residues" evidence="6">
    <location>
        <begin position="424"/>
        <end position="434"/>
    </location>
</feature>
<dbReference type="InterPro" id="IPR024395">
    <property type="entry name" value="CLASP_N_dom"/>
</dbReference>
<dbReference type="EMBL" id="CP119902">
    <property type="protein sequence ID" value="WFD23074.1"/>
    <property type="molecule type" value="Genomic_DNA"/>
</dbReference>
<evidence type="ECO:0000313" key="8">
    <source>
        <dbReference type="EMBL" id="WFD23074.1"/>
    </source>
</evidence>
<keyword evidence="5" id="KW-0498">Mitosis</keyword>
<dbReference type="GO" id="GO:0005881">
    <property type="term" value="C:cytoplasmic microtubule"/>
    <property type="evidence" value="ECO:0007669"/>
    <property type="project" value="TreeGrafter"/>
</dbReference>
<dbReference type="InterPro" id="IPR011989">
    <property type="entry name" value="ARM-like"/>
</dbReference>
<dbReference type="Gene3D" id="1.25.10.10">
    <property type="entry name" value="Leucine-rich Repeat Variant"/>
    <property type="match status" value="1"/>
</dbReference>
<protein>
    <recommendedName>
        <fullName evidence="7">CLASP N-terminal domain-containing protein</fullName>
    </recommendedName>
</protein>
<feature type="region of interest" description="Disordered" evidence="6">
    <location>
        <begin position="245"/>
        <end position="305"/>
    </location>
</feature>
<evidence type="ECO:0000256" key="3">
    <source>
        <dbReference type="ARBA" id="ARBA00022618"/>
    </source>
</evidence>
<dbReference type="PANTHER" id="PTHR21567:SF60">
    <property type="entry name" value="CLASP N-TERMINAL DOMAIN-CONTAINING PROTEIN"/>
    <property type="match status" value="1"/>
</dbReference>
<evidence type="ECO:0000313" key="9">
    <source>
        <dbReference type="Proteomes" id="UP001214415"/>
    </source>
</evidence>
<dbReference type="InterPro" id="IPR016024">
    <property type="entry name" value="ARM-type_fold"/>
</dbReference>
<feature type="domain" description="CLASP N-terminal" evidence="7">
    <location>
        <begin position="13"/>
        <end position="197"/>
    </location>
</feature>
<keyword evidence="3" id="KW-0132">Cell division</keyword>
<dbReference type="SUPFAM" id="SSF48371">
    <property type="entry name" value="ARM repeat"/>
    <property type="match status" value="1"/>
</dbReference>
<evidence type="ECO:0000256" key="6">
    <source>
        <dbReference type="SAM" id="MobiDB-lite"/>
    </source>
</evidence>
<evidence type="ECO:0000259" key="7">
    <source>
        <dbReference type="Pfam" id="PF12348"/>
    </source>
</evidence>
<dbReference type="GO" id="GO:1990023">
    <property type="term" value="C:mitotic spindle midzone"/>
    <property type="evidence" value="ECO:0007669"/>
    <property type="project" value="TreeGrafter"/>
</dbReference>
<name>A0AAF0ED87_9BASI</name>
<dbReference type="GO" id="GO:0005815">
    <property type="term" value="C:microtubule organizing center"/>
    <property type="evidence" value="ECO:0007669"/>
    <property type="project" value="TreeGrafter"/>
</dbReference>
<evidence type="ECO:0000256" key="5">
    <source>
        <dbReference type="ARBA" id="ARBA00022776"/>
    </source>
</evidence>
<dbReference type="PANTHER" id="PTHR21567">
    <property type="entry name" value="CLASP"/>
    <property type="match status" value="1"/>
</dbReference>
<sequence>MCPIASEADLEHALAPLMPIMELPETEDTWDRIERALTDLQGLTKQGATKVPTYLLSERTRLSGTASDVLNSMAPRLGERFAPLVPVFVPPLLQICGRTNKVALRRAEKSLHLICRHCRLPQIVPYLLHAMQEKAATLRTSAAGSLVVLLEVCEAECLAKRVTDVEHAIQHLATDANPQVRAIGRQVYAQYAALFRETLSPTALRYLATVPPAKREALPIESPCTTPSDTTGMCKRVKRVAHMGSTTTTLSHAREPQSLSSRSTFRGAEKENIERPSPQEATRSIRSSEFTTSRTTFNTMPWADPFQETGVPPLPPRGSNPSDGVAYRLALAREQARLRSAQRQGINAADMDMQGMRFGSRALVRSSTSIGSARRVVRPRPPVEAMRQERAATPKDVSSSPLNANKQGEFTPTRRPFGVVNADRSPQSRTTPIQTEKRMPITGGSPWAKIDT</sequence>
<dbReference type="Proteomes" id="UP001214415">
    <property type="component" value="Chromosome 3"/>
</dbReference>
<keyword evidence="5" id="KW-0131">Cell cycle</keyword>
<evidence type="ECO:0000256" key="4">
    <source>
        <dbReference type="ARBA" id="ARBA00022701"/>
    </source>
</evidence>
<feature type="region of interest" description="Disordered" evidence="6">
    <location>
        <begin position="370"/>
        <end position="452"/>
    </location>
</feature>
<dbReference type="GO" id="GO:0008017">
    <property type="term" value="F:microtubule binding"/>
    <property type="evidence" value="ECO:0007669"/>
    <property type="project" value="TreeGrafter"/>
</dbReference>
<dbReference type="AlphaFoldDB" id="A0AAF0ED87"/>
<reference evidence="8" key="1">
    <citation type="submission" date="2023-03" db="EMBL/GenBank/DDBJ databases">
        <title>Mating type loci evolution in Malassezia.</title>
        <authorList>
            <person name="Coelho M.A."/>
        </authorList>
    </citation>
    <scope>NUCLEOTIDE SEQUENCE</scope>
    <source>
        <strain evidence="8">CBS 12830</strain>
    </source>
</reference>
<feature type="compositionally biased region" description="Low complexity" evidence="6">
    <location>
        <begin position="282"/>
        <end position="299"/>
    </location>
</feature>
<evidence type="ECO:0000256" key="2">
    <source>
        <dbReference type="ARBA" id="ARBA00009549"/>
    </source>
</evidence>
<keyword evidence="9" id="KW-1185">Reference proteome</keyword>
<gene>
    <name evidence="8" type="ORF">MEQU1_001758</name>
</gene>
<dbReference type="GO" id="GO:0051301">
    <property type="term" value="P:cell division"/>
    <property type="evidence" value="ECO:0007669"/>
    <property type="project" value="UniProtKB-KW"/>
</dbReference>
<proteinExistence type="inferred from homology"/>
<evidence type="ECO:0000256" key="1">
    <source>
        <dbReference type="ARBA" id="ARBA00004186"/>
    </source>
</evidence>
<comment type="similarity">
    <text evidence="2">Belongs to the CLASP family.</text>
</comment>